<evidence type="ECO:0000313" key="2">
    <source>
        <dbReference type="EMBL" id="ORC86723.1"/>
    </source>
</evidence>
<organism evidence="2 3">
    <name type="scientific">Trypanosoma theileri</name>
    <dbReference type="NCBI Taxonomy" id="67003"/>
    <lineage>
        <taxon>Eukaryota</taxon>
        <taxon>Discoba</taxon>
        <taxon>Euglenozoa</taxon>
        <taxon>Kinetoplastea</taxon>
        <taxon>Metakinetoplastina</taxon>
        <taxon>Trypanosomatida</taxon>
        <taxon>Trypanosomatidae</taxon>
        <taxon>Trypanosoma</taxon>
    </lineage>
</organism>
<dbReference type="GeneID" id="39987692"/>
<keyword evidence="3" id="KW-1185">Reference proteome</keyword>
<name>A0A1X0NQJ0_9TRYP</name>
<dbReference type="AlphaFoldDB" id="A0A1X0NQJ0"/>
<gene>
    <name evidence="2" type="ORF">TM35_000261750</name>
</gene>
<accession>A0A1X0NQJ0</accession>
<dbReference type="RefSeq" id="XP_028880789.1">
    <property type="nucleotide sequence ID" value="XM_029027912.1"/>
</dbReference>
<dbReference type="EMBL" id="NBCO01000026">
    <property type="protein sequence ID" value="ORC86723.1"/>
    <property type="molecule type" value="Genomic_DNA"/>
</dbReference>
<evidence type="ECO:0000256" key="1">
    <source>
        <dbReference type="SAM" id="MobiDB-lite"/>
    </source>
</evidence>
<feature type="region of interest" description="Disordered" evidence="1">
    <location>
        <begin position="1"/>
        <end position="22"/>
    </location>
</feature>
<reference evidence="2 3" key="1">
    <citation type="submission" date="2017-03" db="EMBL/GenBank/DDBJ databases">
        <title>An alternative strategy for trypanosome survival in the mammalian bloodstream revealed through genome and transcriptome analysis of the ubiquitous bovine parasite Trypanosoma (Megatrypanum) theileri.</title>
        <authorList>
            <person name="Kelly S."/>
            <person name="Ivens A."/>
            <person name="Mott A."/>
            <person name="O'Neill E."/>
            <person name="Emms D."/>
            <person name="Macleod O."/>
            <person name="Voorheis P."/>
            <person name="Matthews J."/>
            <person name="Matthews K."/>
            <person name="Carrington M."/>
        </authorList>
    </citation>
    <scope>NUCLEOTIDE SEQUENCE [LARGE SCALE GENOMIC DNA]</scope>
    <source>
        <strain evidence="2">Edinburgh</strain>
    </source>
</reference>
<protein>
    <submittedName>
        <fullName evidence="2">Uncharacterized protein</fullName>
    </submittedName>
</protein>
<evidence type="ECO:0000313" key="3">
    <source>
        <dbReference type="Proteomes" id="UP000192257"/>
    </source>
</evidence>
<sequence length="103" mass="12202">MARPPFRMIPSRTPRKKKEKRVMAKLPHYPKTIWNSYYVWGSARSHYQNLWVPDPVRLLKEGGMPVRIKEAHRHLPSYAPSPSKVFNWLKKSNLWSFDSRAVS</sequence>
<comment type="caution">
    <text evidence="2">The sequence shown here is derived from an EMBL/GenBank/DDBJ whole genome shotgun (WGS) entry which is preliminary data.</text>
</comment>
<dbReference type="VEuPathDB" id="TriTrypDB:TM35_000261750"/>
<proteinExistence type="predicted"/>
<dbReference type="Proteomes" id="UP000192257">
    <property type="component" value="Unassembled WGS sequence"/>
</dbReference>